<keyword evidence="2" id="KW-0436">Ligase</keyword>
<feature type="region of interest" description="Disordered" evidence="1">
    <location>
        <begin position="331"/>
        <end position="352"/>
    </location>
</feature>
<proteinExistence type="predicted"/>
<reference evidence="2 3" key="1">
    <citation type="submission" date="2017-05" db="EMBL/GenBank/DDBJ databases">
        <title>Functional genome analysis of Paenibacillus pasadenensis strain R16: insights on endophytic life style and antifungal activity.</title>
        <authorList>
            <person name="Passera A."/>
            <person name="Marcolungo L."/>
            <person name="Casati P."/>
            <person name="Brasca M."/>
            <person name="Quaglino F."/>
            <person name="Delledonne M."/>
        </authorList>
    </citation>
    <scope>NUCLEOTIDE SEQUENCE [LARGE SCALE GENOMIC DNA]</scope>
    <source>
        <strain evidence="2 3">R16</strain>
    </source>
</reference>
<keyword evidence="3" id="KW-1185">Reference proteome</keyword>
<evidence type="ECO:0000313" key="3">
    <source>
        <dbReference type="Proteomes" id="UP000234789"/>
    </source>
</evidence>
<dbReference type="Proteomes" id="UP000234789">
    <property type="component" value="Unassembled WGS sequence"/>
</dbReference>
<sequence length="442" mass="51108">MHHADYLGETVYIESQLDSRLPRAEAVKRLKKAAEKGAYSCRGCKRLLLVRDGQRGLYFAHNKNEACELQQSRTTYDRQTARESKNHSVIREFVHDVLKGQEKLRPGLQVEMGYIAKAGERWAHLPDLVVRFLDREMAISILTNVDRSGDRRLARKLKNRQQFFQEKGLETLWFIDEGEQVVDLEKRVMYLWESELDLSSKTIQDQQWDELLQDLSGEVSTETVFKIFGYRHAAALPPLLETRSLYYVHSTSEGIFFSVHRFLPDQRQVPFKAFALMEPYRMGIDTALSFDTNLALHHPAREAAEMERFKMQFLECAEAWTAWTKANLTQPAMAPADPPQSPNSTEARFARPKLSSVSPIPNSVIEARMLAASAGARAAMSYEELQTGLRDRFGMTQPQQMRLWSHFVLRRGLKRYERLWHLAETVETFADFEALLQQEPRH</sequence>
<organism evidence="2 3">
    <name type="scientific">Paenibacillus pasadenensis</name>
    <dbReference type="NCBI Taxonomy" id="217090"/>
    <lineage>
        <taxon>Bacteria</taxon>
        <taxon>Bacillati</taxon>
        <taxon>Bacillota</taxon>
        <taxon>Bacilli</taxon>
        <taxon>Bacillales</taxon>
        <taxon>Paenibacillaceae</taxon>
        <taxon>Paenibacillus</taxon>
    </lineage>
</organism>
<evidence type="ECO:0000256" key="1">
    <source>
        <dbReference type="SAM" id="MobiDB-lite"/>
    </source>
</evidence>
<name>A0A2N5MZM1_9BACL</name>
<dbReference type="AlphaFoldDB" id="A0A2N5MZM1"/>
<gene>
    <name evidence="2" type="ORF">B8V81_5073</name>
</gene>
<dbReference type="GO" id="GO:0004821">
    <property type="term" value="F:histidine-tRNA ligase activity"/>
    <property type="evidence" value="ECO:0007669"/>
    <property type="project" value="UniProtKB-EC"/>
</dbReference>
<keyword evidence="2" id="KW-0030">Aminoacyl-tRNA synthetase</keyword>
<protein>
    <submittedName>
        <fullName evidence="2">Histidyl-tRNA synthetase</fullName>
        <ecNumber evidence="2">6.1.1.21</ecNumber>
    </submittedName>
</protein>
<dbReference type="RefSeq" id="WP_101809527.1">
    <property type="nucleotide sequence ID" value="NZ_NFEZ01000005.1"/>
</dbReference>
<evidence type="ECO:0000313" key="2">
    <source>
        <dbReference type="EMBL" id="PLT43533.1"/>
    </source>
</evidence>
<dbReference type="EMBL" id="NFEZ01000005">
    <property type="protein sequence ID" value="PLT43533.1"/>
    <property type="molecule type" value="Genomic_DNA"/>
</dbReference>
<accession>A0A2N5MZM1</accession>
<dbReference type="EC" id="6.1.1.21" evidence="2"/>
<comment type="caution">
    <text evidence="2">The sequence shown here is derived from an EMBL/GenBank/DDBJ whole genome shotgun (WGS) entry which is preliminary data.</text>
</comment>